<dbReference type="Pfam" id="PF00106">
    <property type="entry name" value="adh_short"/>
    <property type="match status" value="1"/>
</dbReference>
<sequence length="202" mass="21995">QLDHITLWINNAGVTQQPHAKLMDTEPDEIRRVVDTNLVGTLLGNRIAFKTMLAHPDPSGATTHVFSMDGAGSNGMVTANFATYGASKAGMNQIRKTLCAEMQGTSVGVHMLSPGMVTTELLLKSNNGAELDASTKKIFNILAERPETVAPWLVKKVLDTRGSGKYHKYLTTKGVVWRFMTAFMRKNRLIPEAPGGGLKKSQ</sequence>
<dbReference type="InterPro" id="IPR002347">
    <property type="entry name" value="SDR_fam"/>
</dbReference>
<accession>A0A0L0FDW3</accession>
<keyword evidence="2" id="KW-1185">Reference proteome</keyword>
<dbReference type="OrthoDB" id="3592703at2759"/>
<dbReference type="PANTHER" id="PTHR24314:SF21">
    <property type="entry name" value="CHLOROPHYLL(IDE) B REDUCTASE NYC1, CHLOROPLASTIC-RELATED"/>
    <property type="match status" value="1"/>
</dbReference>
<dbReference type="CDD" id="cd05233">
    <property type="entry name" value="SDR_c"/>
    <property type="match status" value="1"/>
</dbReference>
<dbReference type="GO" id="GO:0010304">
    <property type="term" value="P:PSII associated light-harvesting complex II catabolic process"/>
    <property type="evidence" value="ECO:0007669"/>
    <property type="project" value="TreeGrafter"/>
</dbReference>
<dbReference type="PROSITE" id="PS00061">
    <property type="entry name" value="ADH_SHORT"/>
    <property type="match status" value="1"/>
</dbReference>
<gene>
    <name evidence="1" type="ORF">SARC_13195</name>
</gene>
<protein>
    <submittedName>
        <fullName evidence="1">Uncharacterized protein</fullName>
    </submittedName>
</protein>
<evidence type="ECO:0000313" key="1">
    <source>
        <dbReference type="EMBL" id="KNC74253.1"/>
    </source>
</evidence>
<organism evidence="1 2">
    <name type="scientific">Sphaeroforma arctica JP610</name>
    <dbReference type="NCBI Taxonomy" id="667725"/>
    <lineage>
        <taxon>Eukaryota</taxon>
        <taxon>Ichthyosporea</taxon>
        <taxon>Ichthyophonida</taxon>
        <taxon>Sphaeroforma</taxon>
    </lineage>
</organism>
<feature type="non-terminal residue" evidence="1">
    <location>
        <position position="1"/>
    </location>
</feature>
<dbReference type="PRINTS" id="PR00081">
    <property type="entry name" value="GDHRDH"/>
</dbReference>
<dbReference type="Gene3D" id="3.40.50.720">
    <property type="entry name" value="NAD(P)-binding Rossmann-like Domain"/>
    <property type="match status" value="1"/>
</dbReference>
<name>A0A0L0FDW3_9EUKA</name>
<dbReference type="InterPro" id="IPR052625">
    <property type="entry name" value="Chl_b_Red"/>
</dbReference>
<dbReference type="InterPro" id="IPR020904">
    <property type="entry name" value="Sc_DH/Rdtase_CS"/>
</dbReference>
<dbReference type="InterPro" id="IPR036291">
    <property type="entry name" value="NAD(P)-bd_dom_sf"/>
</dbReference>
<dbReference type="eggNOG" id="KOG0725">
    <property type="taxonomic scope" value="Eukaryota"/>
</dbReference>
<proteinExistence type="predicted"/>
<dbReference type="PANTHER" id="PTHR24314">
    <property type="entry name" value="NON-SPECIFIC LIPID TRANSFER PROTEIN-RELATED"/>
    <property type="match status" value="1"/>
</dbReference>
<reference evidence="1 2" key="1">
    <citation type="submission" date="2011-02" db="EMBL/GenBank/DDBJ databases">
        <title>The Genome Sequence of Sphaeroforma arctica JP610.</title>
        <authorList>
            <consortium name="The Broad Institute Genome Sequencing Platform"/>
            <person name="Russ C."/>
            <person name="Cuomo C."/>
            <person name="Young S.K."/>
            <person name="Zeng Q."/>
            <person name="Gargeya S."/>
            <person name="Alvarado L."/>
            <person name="Berlin A."/>
            <person name="Chapman S.B."/>
            <person name="Chen Z."/>
            <person name="Freedman E."/>
            <person name="Gellesch M."/>
            <person name="Goldberg J."/>
            <person name="Griggs A."/>
            <person name="Gujja S."/>
            <person name="Heilman E."/>
            <person name="Heiman D."/>
            <person name="Howarth C."/>
            <person name="Mehta T."/>
            <person name="Neiman D."/>
            <person name="Pearson M."/>
            <person name="Roberts A."/>
            <person name="Saif S."/>
            <person name="Shea T."/>
            <person name="Shenoy N."/>
            <person name="Sisk P."/>
            <person name="Stolte C."/>
            <person name="Sykes S."/>
            <person name="White J."/>
            <person name="Yandava C."/>
            <person name="Burger G."/>
            <person name="Gray M.W."/>
            <person name="Holland P.W.H."/>
            <person name="King N."/>
            <person name="Lang F.B.F."/>
            <person name="Roger A.J."/>
            <person name="Ruiz-Trillo I."/>
            <person name="Haas B."/>
            <person name="Nusbaum C."/>
            <person name="Birren B."/>
        </authorList>
    </citation>
    <scope>NUCLEOTIDE SEQUENCE [LARGE SCALE GENOMIC DNA]</scope>
    <source>
        <strain evidence="1 2">JP610</strain>
    </source>
</reference>
<dbReference type="SUPFAM" id="SSF51735">
    <property type="entry name" value="NAD(P)-binding Rossmann-fold domains"/>
    <property type="match status" value="1"/>
</dbReference>
<dbReference type="RefSeq" id="XP_014148155.1">
    <property type="nucleotide sequence ID" value="XM_014292680.1"/>
</dbReference>
<dbReference type="GO" id="GO:0015996">
    <property type="term" value="P:chlorophyll catabolic process"/>
    <property type="evidence" value="ECO:0007669"/>
    <property type="project" value="TreeGrafter"/>
</dbReference>
<dbReference type="GO" id="GO:0034256">
    <property type="term" value="F:chlorophyll(ide) b reductase activity"/>
    <property type="evidence" value="ECO:0007669"/>
    <property type="project" value="TreeGrafter"/>
</dbReference>
<dbReference type="EMBL" id="KQ244598">
    <property type="protein sequence ID" value="KNC74253.1"/>
    <property type="molecule type" value="Genomic_DNA"/>
</dbReference>
<dbReference type="STRING" id="667725.A0A0L0FDW3"/>
<dbReference type="Proteomes" id="UP000054560">
    <property type="component" value="Unassembled WGS sequence"/>
</dbReference>
<dbReference type="GeneID" id="25913699"/>
<dbReference type="AlphaFoldDB" id="A0A0L0FDW3"/>
<evidence type="ECO:0000313" key="2">
    <source>
        <dbReference type="Proteomes" id="UP000054560"/>
    </source>
</evidence>